<dbReference type="PANTHER" id="PTHR11486">
    <property type="entry name" value="FIBROBLAST GROWTH FACTOR"/>
    <property type="match status" value="1"/>
</dbReference>
<comment type="caution">
    <text evidence="3">The sequence shown here is derived from an EMBL/GenBank/DDBJ whole genome shotgun (WGS) entry which is preliminary data.</text>
</comment>
<dbReference type="Pfam" id="PF00167">
    <property type="entry name" value="FGF"/>
    <property type="match status" value="1"/>
</dbReference>
<evidence type="ECO:0000256" key="1">
    <source>
        <dbReference type="ARBA" id="ARBA00007936"/>
    </source>
</evidence>
<accession>A0AAD7SU22</accession>
<dbReference type="Proteomes" id="UP001221898">
    <property type="component" value="Unassembled WGS sequence"/>
</dbReference>
<reference evidence="3" key="1">
    <citation type="journal article" date="2023" name="Science">
        <title>Genome structures resolve the early diversification of teleost fishes.</title>
        <authorList>
            <person name="Parey E."/>
            <person name="Louis A."/>
            <person name="Montfort J."/>
            <person name="Bouchez O."/>
            <person name="Roques C."/>
            <person name="Iampietro C."/>
            <person name="Lluch J."/>
            <person name="Castinel A."/>
            <person name="Donnadieu C."/>
            <person name="Desvignes T."/>
            <person name="Floi Bucao C."/>
            <person name="Jouanno E."/>
            <person name="Wen M."/>
            <person name="Mejri S."/>
            <person name="Dirks R."/>
            <person name="Jansen H."/>
            <person name="Henkel C."/>
            <person name="Chen W.J."/>
            <person name="Zahm M."/>
            <person name="Cabau C."/>
            <person name="Klopp C."/>
            <person name="Thompson A.W."/>
            <person name="Robinson-Rechavi M."/>
            <person name="Braasch I."/>
            <person name="Lecointre G."/>
            <person name="Bobe J."/>
            <person name="Postlethwait J.H."/>
            <person name="Berthelot C."/>
            <person name="Roest Crollius H."/>
            <person name="Guiguen Y."/>
        </authorList>
    </citation>
    <scope>NUCLEOTIDE SEQUENCE</scope>
    <source>
        <strain evidence="3">NC1722</strain>
    </source>
</reference>
<proteinExistence type="inferred from homology"/>
<dbReference type="SMART" id="SM00442">
    <property type="entry name" value="FGF"/>
    <property type="match status" value="1"/>
</dbReference>
<organism evidence="3 4">
    <name type="scientific">Aldrovandia affinis</name>
    <dbReference type="NCBI Taxonomy" id="143900"/>
    <lineage>
        <taxon>Eukaryota</taxon>
        <taxon>Metazoa</taxon>
        <taxon>Chordata</taxon>
        <taxon>Craniata</taxon>
        <taxon>Vertebrata</taxon>
        <taxon>Euteleostomi</taxon>
        <taxon>Actinopterygii</taxon>
        <taxon>Neopterygii</taxon>
        <taxon>Teleostei</taxon>
        <taxon>Notacanthiformes</taxon>
        <taxon>Halosauridae</taxon>
        <taxon>Aldrovandia</taxon>
    </lineage>
</organism>
<dbReference type="InterPro" id="IPR008996">
    <property type="entry name" value="IL1/FGF"/>
</dbReference>
<sequence>MLANFGQSAVAFPQPLGNIPDTESSYRMTEGEIILGPERISFYLPDYKTLTRLYCSNEGHHIRIYPNGTVDGNRDESDLYNILRVRAISVGVVVIEGVEAGRYLAMDKDGQVYGSKTLNEECCFHEKMEENHYNTYRSQRYGDGNWYLGLKKNGQTKRGPRTHIGQKAVYFLPRPADRAHKK</sequence>
<evidence type="ECO:0000313" key="4">
    <source>
        <dbReference type="Proteomes" id="UP001221898"/>
    </source>
</evidence>
<dbReference type="PRINTS" id="PR00263">
    <property type="entry name" value="HBGFFGF"/>
</dbReference>
<evidence type="ECO:0000256" key="2">
    <source>
        <dbReference type="RuleBase" id="RU049442"/>
    </source>
</evidence>
<dbReference type="PRINTS" id="PR00262">
    <property type="entry name" value="IL1HBGF"/>
</dbReference>
<dbReference type="Gene3D" id="2.80.10.50">
    <property type="match status" value="1"/>
</dbReference>
<dbReference type="SUPFAM" id="SSF50353">
    <property type="entry name" value="Cytokine"/>
    <property type="match status" value="1"/>
</dbReference>
<keyword evidence="4" id="KW-1185">Reference proteome</keyword>
<protein>
    <recommendedName>
        <fullName evidence="2">Fibroblast growth factor</fullName>
        <shortName evidence="2">FGF</shortName>
    </recommendedName>
</protein>
<dbReference type="InterPro" id="IPR002209">
    <property type="entry name" value="Fibroblast_GF_fam"/>
</dbReference>
<dbReference type="GO" id="GO:0008083">
    <property type="term" value="F:growth factor activity"/>
    <property type="evidence" value="ECO:0007669"/>
    <property type="project" value="InterPro"/>
</dbReference>
<gene>
    <name evidence="3" type="ORF">AAFF_G00246370</name>
</gene>
<evidence type="ECO:0000313" key="3">
    <source>
        <dbReference type="EMBL" id="KAJ8408819.1"/>
    </source>
</evidence>
<dbReference type="AlphaFoldDB" id="A0AAD7SU22"/>
<name>A0AAD7SU22_9TELE</name>
<comment type="similarity">
    <text evidence="1 2">Belongs to the heparin-binding growth factors family.</text>
</comment>
<dbReference type="EMBL" id="JAINUG010000033">
    <property type="protein sequence ID" value="KAJ8408819.1"/>
    <property type="molecule type" value="Genomic_DNA"/>
</dbReference>